<gene>
    <name evidence="2" type="ORF">EAT49_17640</name>
</gene>
<evidence type="ECO:0000313" key="3">
    <source>
        <dbReference type="Proteomes" id="UP000268016"/>
    </source>
</evidence>
<organism evidence="2 3">
    <name type="scientific">Histidinibacterium lentulum</name>
    <dbReference type="NCBI Taxonomy" id="2480588"/>
    <lineage>
        <taxon>Bacteria</taxon>
        <taxon>Pseudomonadati</taxon>
        <taxon>Pseudomonadota</taxon>
        <taxon>Alphaproteobacteria</taxon>
        <taxon>Rhodobacterales</taxon>
        <taxon>Paracoccaceae</taxon>
        <taxon>Histidinibacterium</taxon>
    </lineage>
</organism>
<dbReference type="EMBL" id="RDRB01000010">
    <property type="protein sequence ID" value="ROT98091.1"/>
    <property type="molecule type" value="Genomic_DNA"/>
</dbReference>
<reference evidence="2 3" key="1">
    <citation type="submission" date="2018-10" db="EMBL/GenBank/DDBJ databases">
        <title>Histidinibacterium lentulum gen. nov., sp. nov., a marine bacterium from the culture broth of Picochlorum sp. 122.</title>
        <authorList>
            <person name="Wang G."/>
        </authorList>
    </citation>
    <scope>NUCLEOTIDE SEQUENCE [LARGE SCALE GENOMIC DNA]</scope>
    <source>
        <strain evidence="2 3">B17</strain>
    </source>
</reference>
<evidence type="ECO:0000256" key="1">
    <source>
        <dbReference type="SAM" id="SignalP"/>
    </source>
</evidence>
<feature type="chain" id="PRO_5018159112" evidence="1">
    <location>
        <begin position="23"/>
        <end position="119"/>
    </location>
</feature>
<proteinExistence type="predicted"/>
<feature type="signal peptide" evidence="1">
    <location>
        <begin position="1"/>
        <end position="22"/>
    </location>
</feature>
<keyword evidence="1" id="KW-0732">Signal</keyword>
<dbReference type="AlphaFoldDB" id="A0A3N2QS93"/>
<dbReference type="RefSeq" id="WP_123643630.1">
    <property type="nucleotide sequence ID" value="NZ_ML119090.1"/>
</dbReference>
<protein>
    <submittedName>
        <fullName evidence="2">Uncharacterized protein</fullName>
    </submittedName>
</protein>
<dbReference type="Proteomes" id="UP000268016">
    <property type="component" value="Unassembled WGS sequence"/>
</dbReference>
<keyword evidence="3" id="KW-1185">Reference proteome</keyword>
<evidence type="ECO:0000313" key="2">
    <source>
        <dbReference type="EMBL" id="ROT98091.1"/>
    </source>
</evidence>
<name>A0A3N2QS93_9RHOB</name>
<sequence>MSFRKVTSASAVLAIVASGAFAQDGSLPDPVELAQAADVCSGFLVATARYIDNNTNLSVTCSDTPAPIVEVEEDDELAGFVPLIGTLGPEGIVLVAGGGVALIAGLTRDDDGGAPSDTQ</sequence>
<accession>A0A3N2QS93</accession>
<comment type="caution">
    <text evidence="2">The sequence shown here is derived from an EMBL/GenBank/DDBJ whole genome shotgun (WGS) entry which is preliminary data.</text>
</comment>